<protein>
    <recommendedName>
        <fullName evidence="11">GerAB/ArcD/ProY family transporter</fullName>
    </recommendedName>
</protein>
<keyword evidence="5 8" id="KW-0812">Transmembrane</keyword>
<evidence type="ECO:0000256" key="1">
    <source>
        <dbReference type="ARBA" id="ARBA00004141"/>
    </source>
</evidence>
<dbReference type="EMBL" id="LWSG01000012">
    <property type="protein sequence ID" value="OAS86833.1"/>
    <property type="molecule type" value="Genomic_DNA"/>
</dbReference>
<keyword evidence="10" id="KW-1185">Reference proteome</keyword>
<feature type="transmembrane region" description="Helical" evidence="8">
    <location>
        <begin position="12"/>
        <end position="30"/>
    </location>
</feature>
<feature type="transmembrane region" description="Helical" evidence="8">
    <location>
        <begin position="306"/>
        <end position="326"/>
    </location>
</feature>
<keyword evidence="4" id="KW-0309">Germination</keyword>
<feature type="transmembrane region" description="Helical" evidence="8">
    <location>
        <begin position="36"/>
        <end position="57"/>
    </location>
</feature>
<reference evidence="10" key="1">
    <citation type="submission" date="2016-04" db="EMBL/GenBank/DDBJ databases">
        <authorList>
            <person name="Lyu Z."/>
            <person name="Lyu W."/>
        </authorList>
    </citation>
    <scope>NUCLEOTIDE SEQUENCE [LARGE SCALE GENOMIC DNA]</scope>
    <source>
        <strain evidence="10">C44</strain>
    </source>
</reference>
<feature type="transmembrane region" description="Helical" evidence="8">
    <location>
        <begin position="115"/>
        <end position="134"/>
    </location>
</feature>
<evidence type="ECO:0000313" key="9">
    <source>
        <dbReference type="EMBL" id="OAS86833.1"/>
    </source>
</evidence>
<keyword evidence="3" id="KW-0813">Transport</keyword>
<dbReference type="NCBIfam" id="TIGR00912">
    <property type="entry name" value="2A0309"/>
    <property type="match status" value="1"/>
</dbReference>
<dbReference type="PANTHER" id="PTHR34975:SF2">
    <property type="entry name" value="SPORE GERMINATION PROTEIN A2"/>
    <property type="match status" value="1"/>
</dbReference>
<feature type="transmembrane region" description="Helical" evidence="8">
    <location>
        <begin position="77"/>
        <end position="95"/>
    </location>
</feature>
<keyword evidence="7 8" id="KW-0472">Membrane</keyword>
<evidence type="ECO:0000256" key="2">
    <source>
        <dbReference type="ARBA" id="ARBA00007998"/>
    </source>
</evidence>
<feature type="transmembrane region" description="Helical" evidence="8">
    <location>
        <begin position="338"/>
        <end position="357"/>
    </location>
</feature>
<accession>A0A179T2V9</accession>
<dbReference type="OrthoDB" id="1891864at2"/>
<evidence type="ECO:0000256" key="4">
    <source>
        <dbReference type="ARBA" id="ARBA00022544"/>
    </source>
</evidence>
<sequence length="366" mass="41552">MEKAKLSVIQLFAMMFMFEMGTSLVVSYGIGAKKDAWLAILLGTFSGIVLFFIYYRLFRQYPTLPLTGYTQKIVGKYLGWFIGVLYIIYFLYITSRQVRDFSELLVSSTMTETPLLAIHISFVLVICYVLYLGIEVLGRTAEVFIIILLLFGIAANFFILVSGSINLNHLRPFLEDGWKPIIHTAGFDITSHPFGELIVFTMILPYLNKPGSVKKVWLTALLAGGIVLSWTASINIAVLGVDVMERTTFPTLTTIGKVNLLEFIQRLDAIVVFTLFITVFFKASIFLYVTVISVVDLFKLNNHQQILFPVGGIIVFSSMMIASNFSEYMEEARNVLRYYHPLFFFIIPLILLIIATVRNRLKNKLN</sequence>
<dbReference type="AlphaFoldDB" id="A0A179T2V9"/>
<organism evidence="9 10">
    <name type="scientific">Metabacillus litoralis</name>
    <dbReference type="NCBI Taxonomy" id="152268"/>
    <lineage>
        <taxon>Bacteria</taxon>
        <taxon>Bacillati</taxon>
        <taxon>Bacillota</taxon>
        <taxon>Bacilli</taxon>
        <taxon>Bacillales</taxon>
        <taxon>Bacillaceae</taxon>
        <taxon>Metabacillus</taxon>
    </lineage>
</organism>
<dbReference type="PANTHER" id="PTHR34975">
    <property type="entry name" value="SPORE GERMINATION PROTEIN A2"/>
    <property type="match status" value="1"/>
</dbReference>
<evidence type="ECO:0008006" key="11">
    <source>
        <dbReference type="Google" id="ProtNLM"/>
    </source>
</evidence>
<evidence type="ECO:0000256" key="3">
    <source>
        <dbReference type="ARBA" id="ARBA00022448"/>
    </source>
</evidence>
<keyword evidence="6 8" id="KW-1133">Transmembrane helix</keyword>
<comment type="caution">
    <text evidence="9">The sequence shown here is derived from an EMBL/GenBank/DDBJ whole genome shotgun (WGS) entry which is preliminary data.</text>
</comment>
<name>A0A179T2V9_9BACI</name>
<feature type="transmembrane region" description="Helical" evidence="8">
    <location>
        <begin position="216"/>
        <end position="241"/>
    </location>
</feature>
<dbReference type="Pfam" id="PF03845">
    <property type="entry name" value="Spore_permease"/>
    <property type="match status" value="1"/>
</dbReference>
<dbReference type="STRING" id="152268.A6K24_04840"/>
<dbReference type="RefSeq" id="WP_066331459.1">
    <property type="nucleotide sequence ID" value="NZ_LWSG01000012.1"/>
</dbReference>
<evidence type="ECO:0000256" key="7">
    <source>
        <dbReference type="ARBA" id="ARBA00023136"/>
    </source>
</evidence>
<comment type="similarity">
    <text evidence="2">Belongs to the amino acid-polyamine-organocation (APC) superfamily. Spore germination protein (SGP) (TC 2.A.3.9) family.</text>
</comment>
<dbReference type="GO" id="GO:0009847">
    <property type="term" value="P:spore germination"/>
    <property type="evidence" value="ECO:0007669"/>
    <property type="project" value="InterPro"/>
</dbReference>
<gene>
    <name evidence="9" type="ORF">A6K24_04840</name>
</gene>
<feature type="transmembrane region" description="Helical" evidence="8">
    <location>
        <begin position="141"/>
        <end position="161"/>
    </location>
</feature>
<dbReference type="GO" id="GO:0016020">
    <property type="term" value="C:membrane"/>
    <property type="evidence" value="ECO:0007669"/>
    <property type="project" value="UniProtKB-SubCell"/>
</dbReference>
<dbReference type="Proteomes" id="UP000078534">
    <property type="component" value="Unassembled WGS sequence"/>
</dbReference>
<dbReference type="InterPro" id="IPR004761">
    <property type="entry name" value="Spore_GerAB"/>
</dbReference>
<comment type="subcellular location">
    <subcellularLocation>
        <location evidence="1">Membrane</location>
        <topology evidence="1">Multi-pass membrane protein</topology>
    </subcellularLocation>
</comment>
<feature type="transmembrane region" description="Helical" evidence="8">
    <location>
        <begin position="269"/>
        <end position="294"/>
    </location>
</feature>
<evidence type="ECO:0000256" key="8">
    <source>
        <dbReference type="SAM" id="Phobius"/>
    </source>
</evidence>
<evidence type="ECO:0000256" key="6">
    <source>
        <dbReference type="ARBA" id="ARBA00022989"/>
    </source>
</evidence>
<proteinExistence type="inferred from homology"/>
<evidence type="ECO:0000256" key="5">
    <source>
        <dbReference type="ARBA" id="ARBA00022692"/>
    </source>
</evidence>
<evidence type="ECO:0000313" key="10">
    <source>
        <dbReference type="Proteomes" id="UP000078534"/>
    </source>
</evidence>